<proteinExistence type="predicted"/>
<dbReference type="AlphaFoldDB" id="A0A839IPX1"/>
<dbReference type="Pfam" id="PF01841">
    <property type="entry name" value="Transglut_core"/>
    <property type="match status" value="1"/>
</dbReference>
<dbReference type="Gene3D" id="3.10.620.30">
    <property type="match status" value="1"/>
</dbReference>
<dbReference type="SUPFAM" id="SSF54001">
    <property type="entry name" value="Cysteine proteinases"/>
    <property type="match status" value="1"/>
</dbReference>
<keyword evidence="3" id="KW-1185">Reference proteome</keyword>
<name>A0A839IPX1_9GAMM</name>
<dbReference type="RefSeq" id="WP_182808535.1">
    <property type="nucleotide sequence ID" value="NZ_JACJFM010000009.1"/>
</dbReference>
<dbReference type="Proteomes" id="UP000565262">
    <property type="component" value="Unassembled WGS sequence"/>
</dbReference>
<dbReference type="InterPro" id="IPR038765">
    <property type="entry name" value="Papain-like_cys_pep_sf"/>
</dbReference>
<protein>
    <submittedName>
        <fullName evidence="2">Transglutaminase domain-containing protein</fullName>
    </submittedName>
</protein>
<feature type="domain" description="Transglutaminase-like" evidence="1">
    <location>
        <begin position="20"/>
        <end position="127"/>
    </location>
</feature>
<sequence>MSPFLRSTLIINWDHPEVLALASYLAKGDDDPISLVRRSFEWVRDEIRHSWEYQKETVVLKASEVLRNKHGCCFAKSHLFAALLRANGIPAGFSYQRVPNEWGATQFRLHGINAVYLAHSGWVRLDARGGNSGDKTRFNPPDESFSFPEETCITGIWPNPLECVVEALVNAGHVKDLYQSLPDIHFRAGMRSCSAAPDSPALMGMPVASVNRL</sequence>
<evidence type="ECO:0000259" key="1">
    <source>
        <dbReference type="Pfam" id="PF01841"/>
    </source>
</evidence>
<comment type="caution">
    <text evidence="2">The sequence shown here is derived from an EMBL/GenBank/DDBJ whole genome shotgun (WGS) entry which is preliminary data.</text>
</comment>
<dbReference type="PANTHER" id="PTHR33490">
    <property type="entry name" value="BLR5614 PROTEIN-RELATED"/>
    <property type="match status" value="1"/>
</dbReference>
<organism evidence="2 3">
    <name type="scientific">Oceanospirillum sediminis</name>
    <dbReference type="NCBI Taxonomy" id="2760088"/>
    <lineage>
        <taxon>Bacteria</taxon>
        <taxon>Pseudomonadati</taxon>
        <taxon>Pseudomonadota</taxon>
        <taxon>Gammaproteobacteria</taxon>
        <taxon>Oceanospirillales</taxon>
        <taxon>Oceanospirillaceae</taxon>
        <taxon>Oceanospirillum</taxon>
    </lineage>
</organism>
<evidence type="ECO:0000313" key="3">
    <source>
        <dbReference type="Proteomes" id="UP000565262"/>
    </source>
</evidence>
<evidence type="ECO:0000313" key="2">
    <source>
        <dbReference type="EMBL" id="MBB1486750.1"/>
    </source>
</evidence>
<dbReference type="InterPro" id="IPR002931">
    <property type="entry name" value="Transglutaminase-like"/>
</dbReference>
<dbReference type="PANTHER" id="PTHR33490:SF3">
    <property type="entry name" value="CONSERVED INTEGRAL MEMBRANE PROTEIN"/>
    <property type="match status" value="1"/>
</dbReference>
<gene>
    <name evidence="2" type="ORF">H4O21_09025</name>
</gene>
<dbReference type="EMBL" id="JACJFM010000009">
    <property type="protein sequence ID" value="MBB1486750.1"/>
    <property type="molecule type" value="Genomic_DNA"/>
</dbReference>
<accession>A0A839IPX1</accession>
<reference evidence="2 3" key="1">
    <citation type="submission" date="2020-08" db="EMBL/GenBank/DDBJ databases">
        <title>Oceanospirillum sp. nov. isolated from marine sediment.</title>
        <authorList>
            <person name="Ji X."/>
        </authorList>
    </citation>
    <scope>NUCLEOTIDE SEQUENCE [LARGE SCALE GENOMIC DNA]</scope>
    <source>
        <strain evidence="2 3">D5</strain>
    </source>
</reference>